<evidence type="ECO:0000259" key="2">
    <source>
        <dbReference type="Pfam" id="PF07786"/>
    </source>
</evidence>
<feature type="transmembrane region" description="Helical" evidence="1">
    <location>
        <begin position="85"/>
        <end position="102"/>
    </location>
</feature>
<proteinExistence type="predicted"/>
<dbReference type="Pfam" id="PF07786">
    <property type="entry name" value="HGSNAT_cat"/>
    <property type="match status" value="1"/>
</dbReference>
<comment type="caution">
    <text evidence="3">The sequence shown here is derived from an EMBL/GenBank/DDBJ whole genome shotgun (WGS) entry which is preliminary data.</text>
</comment>
<dbReference type="OrthoDB" id="9807591at2"/>
<dbReference type="InterPro" id="IPR012429">
    <property type="entry name" value="HGSNAT_cat"/>
</dbReference>
<feature type="transmembrane region" description="Helical" evidence="1">
    <location>
        <begin position="214"/>
        <end position="237"/>
    </location>
</feature>
<accession>A0A3E0DNB0</accession>
<reference evidence="3 4" key="1">
    <citation type="submission" date="2018-08" db="EMBL/GenBank/DDBJ databases">
        <title>Genomic Encyclopedia of Type Strains, Phase III (KMG-III): the genomes of soil and plant-associated and newly described type strains.</title>
        <authorList>
            <person name="Whitman W."/>
        </authorList>
    </citation>
    <scope>NUCLEOTIDE SEQUENCE [LARGE SCALE GENOMIC DNA]</scope>
    <source>
        <strain evidence="3 4">CECT 7375</strain>
    </source>
</reference>
<dbReference type="RefSeq" id="WP_115897224.1">
    <property type="nucleotide sequence ID" value="NZ_QUNG01000004.1"/>
</dbReference>
<feature type="domain" description="Heparan-alpha-glucosaminide N-acetyltransferase catalytic" evidence="2">
    <location>
        <begin position="12"/>
        <end position="224"/>
    </location>
</feature>
<organism evidence="3 4">
    <name type="scientific">Marinomonas pollencensis</name>
    <dbReference type="NCBI Taxonomy" id="491954"/>
    <lineage>
        <taxon>Bacteria</taxon>
        <taxon>Pseudomonadati</taxon>
        <taxon>Pseudomonadota</taxon>
        <taxon>Gammaproteobacteria</taxon>
        <taxon>Oceanospirillales</taxon>
        <taxon>Oceanospirillaceae</taxon>
        <taxon>Marinomonas</taxon>
    </lineage>
</organism>
<name>A0A3E0DNB0_9GAMM</name>
<feature type="transmembrane region" description="Helical" evidence="1">
    <location>
        <begin position="21"/>
        <end position="42"/>
    </location>
</feature>
<feature type="transmembrane region" description="Helical" evidence="1">
    <location>
        <begin position="132"/>
        <end position="153"/>
    </location>
</feature>
<feature type="transmembrane region" description="Helical" evidence="1">
    <location>
        <begin position="54"/>
        <end position="73"/>
    </location>
</feature>
<gene>
    <name evidence="3" type="ORF">DFP81_104206</name>
</gene>
<evidence type="ECO:0000313" key="3">
    <source>
        <dbReference type="EMBL" id="REG84327.1"/>
    </source>
</evidence>
<protein>
    <submittedName>
        <fullName evidence="3">Putative membrane protein</fullName>
    </submittedName>
</protein>
<evidence type="ECO:0000256" key="1">
    <source>
        <dbReference type="SAM" id="Phobius"/>
    </source>
</evidence>
<keyword evidence="1" id="KW-1133">Transmembrane helix</keyword>
<dbReference type="Proteomes" id="UP000256542">
    <property type="component" value="Unassembled WGS sequence"/>
</dbReference>
<keyword evidence="1" id="KW-0812">Transmembrane</keyword>
<sequence length="239" mass="27393">MSAHSDALTVSRSLFLDAYRGLAVLLMMIFHFCWDLGNFGFISFSFSDPFWVDFRRLIVTLFLTAVGWSTYLSNRRSLRLVIWQRDIKVLLAATLISLGTYLALPDHWIFFGILHFIFLATFLVRPLSRYPIISSLIGSAILVIHSETTWLHFPNLFPSIVHQLNLPHQTLDILFPLPWIGVVLIGPLLGYLNWHQCPLPNHFLSRLLSIMGRFALPIYLVHQVILFALVAFTKIVLSS</sequence>
<keyword evidence="4" id="KW-1185">Reference proteome</keyword>
<dbReference type="AlphaFoldDB" id="A0A3E0DNB0"/>
<dbReference type="EMBL" id="QUNG01000004">
    <property type="protein sequence ID" value="REG84327.1"/>
    <property type="molecule type" value="Genomic_DNA"/>
</dbReference>
<feature type="transmembrane region" description="Helical" evidence="1">
    <location>
        <begin position="108"/>
        <end position="125"/>
    </location>
</feature>
<feature type="transmembrane region" description="Helical" evidence="1">
    <location>
        <begin position="173"/>
        <end position="194"/>
    </location>
</feature>
<evidence type="ECO:0000313" key="4">
    <source>
        <dbReference type="Proteomes" id="UP000256542"/>
    </source>
</evidence>
<keyword evidence="1" id="KW-0472">Membrane</keyword>